<reference evidence="4" key="1">
    <citation type="journal article" date="2011" name="Proc. Natl. Acad. Sci. U.S.A.">
        <title>Obligate biotrophy features unraveled by the genomic analysis of rust fungi.</title>
        <authorList>
            <person name="Duplessis S."/>
            <person name="Cuomo C.A."/>
            <person name="Lin Y.-C."/>
            <person name="Aerts A."/>
            <person name="Tisserant E."/>
            <person name="Veneault-Fourrey C."/>
            <person name="Joly D.L."/>
            <person name="Hacquard S."/>
            <person name="Amselem J."/>
            <person name="Cantarel B.L."/>
            <person name="Chiu R."/>
            <person name="Coutinho P.M."/>
            <person name="Feau N."/>
            <person name="Field M."/>
            <person name="Frey P."/>
            <person name="Gelhaye E."/>
            <person name="Goldberg J."/>
            <person name="Grabherr M.G."/>
            <person name="Kodira C.D."/>
            <person name="Kohler A."/>
            <person name="Kuees U."/>
            <person name="Lindquist E.A."/>
            <person name="Lucas S.M."/>
            <person name="Mago R."/>
            <person name="Mauceli E."/>
            <person name="Morin E."/>
            <person name="Murat C."/>
            <person name="Pangilinan J.L."/>
            <person name="Park R."/>
            <person name="Pearson M."/>
            <person name="Quesneville H."/>
            <person name="Rouhier N."/>
            <person name="Sakthikumar S."/>
            <person name="Salamov A.A."/>
            <person name="Schmutz J."/>
            <person name="Selles B."/>
            <person name="Shapiro H."/>
            <person name="Tanguay P."/>
            <person name="Tuskan G.A."/>
            <person name="Henrissat B."/>
            <person name="Van de Peer Y."/>
            <person name="Rouze P."/>
            <person name="Ellis J.G."/>
            <person name="Dodds P.N."/>
            <person name="Schein J.E."/>
            <person name="Zhong S."/>
            <person name="Hamelin R.C."/>
            <person name="Grigoriev I.V."/>
            <person name="Szabo L.J."/>
            <person name="Martin F."/>
        </authorList>
    </citation>
    <scope>NUCLEOTIDE SEQUENCE [LARGE SCALE GENOMIC DNA]</scope>
    <source>
        <strain evidence="4">98AG31 / pathotype 3-4-7</strain>
    </source>
</reference>
<sequence>MRVSISFVLLTLAVIASSEVKTRPANEVARQNLGSLQEPRLMTRCDSCGSKSATDASTYGGSKGDTVVDSRSSTSADQSTPGSTPPASVSKVPGSSNADTQAATKKDTSTLDSGKAQAAGTATTDQAGGTTQADNKVDGTDTPSDTGTAAQTLDSQNSQNTSSSKTTANQSAANTVPGGLADQKSESTPDTQQTTGTQSTPSGATGRTQLAQSADSTSNNGAQYGQNNQQAIDTSTTTQSRDTTRSYQGLVESCQQLLPRFIRFTQIVSRPDVDYNSALQEFASIRSQFEEIVKTYSSCGGGCAQNQDLLSVVGVPGVPYYSVGFI</sequence>
<feature type="compositionally biased region" description="Low complexity" evidence="1">
    <location>
        <begin position="155"/>
        <end position="175"/>
    </location>
</feature>
<feature type="compositionally biased region" description="Low complexity" evidence="1">
    <location>
        <begin position="116"/>
        <end position="134"/>
    </location>
</feature>
<protein>
    <recommendedName>
        <fullName evidence="5">Secreted protein</fullName>
    </recommendedName>
</protein>
<dbReference type="HOGENOM" id="CLU_852792_0_0_1"/>
<feature type="compositionally biased region" description="Low complexity" evidence="1">
    <location>
        <begin position="188"/>
        <end position="206"/>
    </location>
</feature>
<dbReference type="GeneID" id="18930010"/>
<organism evidence="4">
    <name type="scientific">Melampsora larici-populina (strain 98AG31 / pathotype 3-4-7)</name>
    <name type="common">Poplar leaf rust fungus</name>
    <dbReference type="NCBI Taxonomy" id="747676"/>
    <lineage>
        <taxon>Eukaryota</taxon>
        <taxon>Fungi</taxon>
        <taxon>Dikarya</taxon>
        <taxon>Basidiomycota</taxon>
        <taxon>Pucciniomycotina</taxon>
        <taxon>Pucciniomycetes</taxon>
        <taxon>Pucciniales</taxon>
        <taxon>Melampsoraceae</taxon>
        <taxon>Melampsora</taxon>
    </lineage>
</organism>
<dbReference type="AlphaFoldDB" id="F4RKZ8"/>
<evidence type="ECO:0000313" key="3">
    <source>
        <dbReference type="EMBL" id="EGG06812.1"/>
    </source>
</evidence>
<evidence type="ECO:0000256" key="2">
    <source>
        <dbReference type="SAM" id="SignalP"/>
    </source>
</evidence>
<dbReference type="InParanoid" id="F4RKZ8"/>
<feature type="region of interest" description="Disordered" evidence="1">
    <location>
        <begin position="47"/>
        <end position="244"/>
    </location>
</feature>
<dbReference type="EMBL" id="GL883106">
    <property type="protein sequence ID" value="EGG06812.1"/>
    <property type="molecule type" value="Genomic_DNA"/>
</dbReference>
<accession>F4RKZ8</accession>
<feature type="compositionally biased region" description="Low complexity" evidence="1">
    <location>
        <begin position="219"/>
        <end position="241"/>
    </location>
</feature>
<dbReference type="Proteomes" id="UP000001072">
    <property type="component" value="Unassembled WGS sequence"/>
</dbReference>
<proteinExistence type="predicted"/>
<feature type="compositionally biased region" description="Polar residues" evidence="1">
    <location>
        <begin position="141"/>
        <end position="154"/>
    </location>
</feature>
<dbReference type="KEGG" id="mlr:MELLADRAFT_63019"/>
<dbReference type="VEuPathDB" id="FungiDB:MELLADRAFT_63019"/>
<feature type="chain" id="PRO_5003317725" description="Secreted protein" evidence="2">
    <location>
        <begin position="19"/>
        <end position="326"/>
    </location>
</feature>
<keyword evidence="2" id="KW-0732">Signal</keyword>
<evidence type="ECO:0000313" key="4">
    <source>
        <dbReference type="Proteomes" id="UP000001072"/>
    </source>
</evidence>
<gene>
    <name evidence="3" type="ORF">MELLADRAFT_63019</name>
</gene>
<name>F4RKZ8_MELLP</name>
<evidence type="ECO:0000256" key="1">
    <source>
        <dbReference type="SAM" id="MobiDB-lite"/>
    </source>
</evidence>
<dbReference type="RefSeq" id="XP_007409772.1">
    <property type="nucleotide sequence ID" value="XM_007409710.1"/>
</dbReference>
<feature type="compositionally biased region" description="Polar residues" evidence="1">
    <location>
        <begin position="49"/>
        <end position="60"/>
    </location>
</feature>
<feature type="signal peptide" evidence="2">
    <location>
        <begin position="1"/>
        <end position="18"/>
    </location>
</feature>
<feature type="compositionally biased region" description="Polar residues" evidence="1">
    <location>
        <begin position="69"/>
        <end position="103"/>
    </location>
</feature>
<keyword evidence="4" id="KW-1185">Reference proteome</keyword>
<evidence type="ECO:0008006" key="5">
    <source>
        <dbReference type="Google" id="ProtNLM"/>
    </source>
</evidence>
<feature type="compositionally biased region" description="Polar residues" evidence="1">
    <location>
        <begin position="207"/>
        <end position="218"/>
    </location>
</feature>